<dbReference type="Gene3D" id="2.30.42.60">
    <property type="match status" value="1"/>
</dbReference>
<dbReference type="STRING" id="1486859.SAMN05444273_103235"/>
<dbReference type="Pfam" id="PF13180">
    <property type="entry name" value="PDZ_2"/>
    <property type="match status" value="1"/>
</dbReference>
<gene>
    <name evidence="7" type="ORF">SAMN05444273_103235</name>
</gene>
<name>A0A1M4XN09_9RHOB</name>
<keyword evidence="5" id="KW-0732">Signal</keyword>
<dbReference type="SMART" id="SM00228">
    <property type="entry name" value="PDZ"/>
    <property type="match status" value="2"/>
</dbReference>
<dbReference type="InterPro" id="IPR036034">
    <property type="entry name" value="PDZ_sf"/>
</dbReference>
<dbReference type="OrthoDB" id="9758917at2"/>
<evidence type="ECO:0000256" key="5">
    <source>
        <dbReference type="SAM" id="SignalP"/>
    </source>
</evidence>
<dbReference type="GO" id="GO:0004252">
    <property type="term" value="F:serine-type endopeptidase activity"/>
    <property type="evidence" value="ECO:0007669"/>
    <property type="project" value="InterPro"/>
</dbReference>
<feature type="domain" description="PDZ" evidence="6">
    <location>
        <begin position="279"/>
        <end position="319"/>
    </location>
</feature>
<dbReference type="PROSITE" id="PS50106">
    <property type="entry name" value="PDZ"/>
    <property type="match status" value="1"/>
</dbReference>
<dbReference type="PANTHER" id="PTHR22939">
    <property type="entry name" value="SERINE PROTEASE FAMILY S1C HTRA-RELATED"/>
    <property type="match status" value="1"/>
</dbReference>
<dbReference type="Gene3D" id="2.30.42.10">
    <property type="match status" value="1"/>
</dbReference>
<protein>
    <submittedName>
        <fullName evidence="7">Do/DeqQ family serine protease</fullName>
    </submittedName>
</protein>
<dbReference type="EMBL" id="FQUV01000003">
    <property type="protein sequence ID" value="SHE94869.1"/>
    <property type="molecule type" value="Genomic_DNA"/>
</dbReference>
<evidence type="ECO:0000256" key="1">
    <source>
        <dbReference type="ARBA" id="ARBA00010541"/>
    </source>
</evidence>
<evidence type="ECO:0000259" key="6">
    <source>
        <dbReference type="PROSITE" id="PS50106"/>
    </source>
</evidence>
<accession>A0A1M4XN09</accession>
<feature type="chain" id="PRO_5009908316" evidence="5">
    <location>
        <begin position="20"/>
        <end position="460"/>
    </location>
</feature>
<dbReference type="GO" id="GO:0006508">
    <property type="term" value="P:proteolysis"/>
    <property type="evidence" value="ECO:0007669"/>
    <property type="project" value="UniProtKB-KW"/>
</dbReference>
<dbReference type="SUPFAM" id="SSF50156">
    <property type="entry name" value="PDZ domain-like"/>
    <property type="match status" value="2"/>
</dbReference>
<reference evidence="8" key="1">
    <citation type="submission" date="2016-11" db="EMBL/GenBank/DDBJ databases">
        <authorList>
            <person name="Varghese N."/>
            <person name="Submissions S."/>
        </authorList>
    </citation>
    <scope>NUCLEOTIDE SEQUENCE [LARGE SCALE GENOMIC DNA]</scope>
    <source>
        <strain evidence="8">DSM 100566</strain>
    </source>
</reference>
<feature type="signal peptide" evidence="5">
    <location>
        <begin position="1"/>
        <end position="19"/>
    </location>
</feature>
<evidence type="ECO:0000313" key="7">
    <source>
        <dbReference type="EMBL" id="SHE94869.1"/>
    </source>
</evidence>
<dbReference type="PRINTS" id="PR00834">
    <property type="entry name" value="PROTEASES2C"/>
</dbReference>
<sequence length="460" mass="48446">MRLFLPVLLSLVLAMPATAEVKVPQSQTEISLSFAPLVKEAAPAVVNIFANRIVQQSESPFRGNPLFEELFRGFGQSQPRVQNSLGSGVIVSDDGIVVSNYHVVGMATEIRVVLTDRREFEAEILLADQDSDLAILKINADTPLPHLDFRDSDEVEVGELALAIGNPFGIGQTVTSGIVSGLARSGTATGNARGYYLQTDAAINPGNSGGALVDVSGRLIGINTSILTRSGGSNGVGFAIPANLVARYVEQARAGNDSFTQAWAGIFGQAVDSSLAEGFGLSVPEGVVISSMHPVSPFAEAGLALGDIVLSVDGQPVNSPPEMLFRMSVRPVGEAIAVEYLSDGEVKEAEVALIEAPDTPPRDARMVQDGTLAGLAVANINPAVQSELNLPTAIFEGVVVTEVSGPLARVGLRAGDVLVAINGDEIETTADVEEASDARSRNWRIDGLRGGQRFSYRFRI</sequence>
<dbReference type="PANTHER" id="PTHR22939:SF129">
    <property type="entry name" value="SERINE PROTEASE HTRA2, MITOCHONDRIAL"/>
    <property type="match status" value="1"/>
</dbReference>
<dbReference type="InterPro" id="IPR001478">
    <property type="entry name" value="PDZ"/>
</dbReference>
<evidence type="ECO:0000256" key="2">
    <source>
        <dbReference type="ARBA" id="ARBA00022670"/>
    </source>
</evidence>
<dbReference type="Pfam" id="PF17820">
    <property type="entry name" value="PDZ_6"/>
    <property type="match status" value="1"/>
</dbReference>
<keyword evidence="4" id="KW-0720">Serine protease</keyword>
<evidence type="ECO:0000313" key="8">
    <source>
        <dbReference type="Proteomes" id="UP000184144"/>
    </source>
</evidence>
<evidence type="ECO:0000256" key="3">
    <source>
        <dbReference type="ARBA" id="ARBA00022801"/>
    </source>
</evidence>
<keyword evidence="2 7" id="KW-0645">Protease</keyword>
<proteinExistence type="inferred from homology"/>
<organism evidence="7 8">
    <name type="scientific">Litoreibacter ascidiaceicola</name>
    <dbReference type="NCBI Taxonomy" id="1486859"/>
    <lineage>
        <taxon>Bacteria</taxon>
        <taxon>Pseudomonadati</taxon>
        <taxon>Pseudomonadota</taxon>
        <taxon>Alphaproteobacteria</taxon>
        <taxon>Rhodobacterales</taxon>
        <taxon>Roseobacteraceae</taxon>
        <taxon>Litoreibacter</taxon>
    </lineage>
</organism>
<dbReference type="Pfam" id="PF13365">
    <property type="entry name" value="Trypsin_2"/>
    <property type="match status" value="1"/>
</dbReference>
<dbReference type="InterPro" id="IPR041489">
    <property type="entry name" value="PDZ_6"/>
</dbReference>
<keyword evidence="8" id="KW-1185">Reference proteome</keyword>
<dbReference type="AlphaFoldDB" id="A0A1M4XN09"/>
<dbReference type="Gene3D" id="2.40.10.120">
    <property type="match status" value="1"/>
</dbReference>
<evidence type="ECO:0000256" key="4">
    <source>
        <dbReference type="ARBA" id="ARBA00022825"/>
    </source>
</evidence>
<comment type="similarity">
    <text evidence="1">Belongs to the peptidase S1C family.</text>
</comment>
<keyword evidence="3" id="KW-0378">Hydrolase</keyword>
<dbReference type="InterPro" id="IPR001940">
    <property type="entry name" value="Peptidase_S1C"/>
</dbReference>
<dbReference type="SUPFAM" id="SSF50494">
    <property type="entry name" value="Trypsin-like serine proteases"/>
    <property type="match status" value="1"/>
</dbReference>
<dbReference type="Proteomes" id="UP000184144">
    <property type="component" value="Unassembled WGS sequence"/>
</dbReference>
<dbReference type="InterPro" id="IPR009003">
    <property type="entry name" value="Peptidase_S1_PA"/>
</dbReference>
<dbReference type="RefSeq" id="WP_073142276.1">
    <property type="nucleotide sequence ID" value="NZ_FQUV01000003.1"/>
</dbReference>